<keyword evidence="2" id="KW-1185">Reference proteome</keyword>
<organism evidence="1 2">
    <name type="scientific">Mesonia profundi</name>
    <dbReference type="NCBI Taxonomy" id="3070998"/>
    <lineage>
        <taxon>Bacteria</taxon>
        <taxon>Pseudomonadati</taxon>
        <taxon>Bacteroidota</taxon>
        <taxon>Flavobacteriia</taxon>
        <taxon>Flavobacteriales</taxon>
        <taxon>Flavobacteriaceae</taxon>
        <taxon>Mesonia</taxon>
    </lineage>
</organism>
<dbReference type="Proteomes" id="UP001230915">
    <property type="component" value="Unassembled WGS sequence"/>
</dbReference>
<comment type="caution">
    <text evidence="1">The sequence shown here is derived from an EMBL/GenBank/DDBJ whole genome shotgun (WGS) entry which is preliminary data.</text>
</comment>
<evidence type="ECO:0008006" key="3">
    <source>
        <dbReference type="Google" id="ProtNLM"/>
    </source>
</evidence>
<evidence type="ECO:0000313" key="2">
    <source>
        <dbReference type="Proteomes" id="UP001230915"/>
    </source>
</evidence>
<sequence>MEKRFSTRKKQDLHRLKRVGLIVDADAAEVEKLQSKLLSVFSLSKNQLSSLIFKENKEQEKEQEIYFSEKDFTWRGRLKKESKLNEFLAQDFDLLINYFSEDKLVLHWVSASAEAKLKVGLANEEKRLNDIEIVVKEEEIELFMSELKKYVNIITDSWKNL</sequence>
<protein>
    <recommendedName>
        <fullName evidence="3">DUF2017 domain-containing protein</fullName>
    </recommendedName>
</protein>
<dbReference type="InterPro" id="IPR054207">
    <property type="entry name" value="DUF6913"/>
</dbReference>
<proteinExistence type="predicted"/>
<gene>
    <name evidence="1" type="ORF">RBU60_02435</name>
</gene>
<dbReference type="Pfam" id="PF21857">
    <property type="entry name" value="DUF6913"/>
    <property type="match status" value="1"/>
</dbReference>
<accession>A0ABU0ZY72</accession>
<name>A0ABU0ZY72_9FLAO</name>
<reference evidence="1 2" key="1">
    <citation type="submission" date="2023-08" db="EMBL/GenBank/DDBJ databases">
        <title>Mesonia sp. MT50, isolated from deep-sea sediment of the Mariana Trench.</title>
        <authorList>
            <person name="Fu H."/>
        </authorList>
    </citation>
    <scope>NUCLEOTIDE SEQUENCE [LARGE SCALE GENOMIC DNA]</scope>
    <source>
        <strain evidence="1 2">MT50</strain>
    </source>
</reference>
<evidence type="ECO:0000313" key="1">
    <source>
        <dbReference type="EMBL" id="MDQ7916417.1"/>
    </source>
</evidence>
<dbReference type="EMBL" id="JAVHUL010000004">
    <property type="protein sequence ID" value="MDQ7916417.1"/>
    <property type="molecule type" value="Genomic_DNA"/>
</dbReference>